<comment type="caution">
    <text evidence="8">The sequence shown here is derived from an EMBL/GenBank/DDBJ whole genome shotgun (WGS) entry which is preliminary data.</text>
</comment>
<evidence type="ECO:0000256" key="6">
    <source>
        <dbReference type="SAM" id="MobiDB-lite"/>
    </source>
</evidence>
<dbReference type="GO" id="GO:0006508">
    <property type="term" value="P:proteolysis"/>
    <property type="evidence" value="ECO:0007669"/>
    <property type="project" value="InterPro"/>
</dbReference>
<accession>A0A8J7SAH1</accession>
<evidence type="ECO:0000256" key="3">
    <source>
        <dbReference type="ARBA" id="ARBA00009490"/>
    </source>
</evidence>
<dbReference type="GO" id="GO:0008237">
    <property type="term" value="F:metallopeptidase activity"/>
    <property type="evidence" value="ECO:0007669"/>
    <property type="project" value="InterPro"/>
</dbReference>
<comment type="subcellular location">
    <subcellularLocation>
        <location evidence="2">Secreted</location>
    </subcellularLocation>
</comment>
<dbReference type="Gene3D" id="2.60.40.3440">
    <property type="match status" value="1"/>
</dbReference>
<dbReference type="PROSITE" id="PS00330">
    <property type="entry name" value="HEMOLYSIN_CALCIUM"/>
    <property type="match status" value="1"/>
</dbReference>
<evidence type="ECO:0000256" key="1">
    <source>
        <dbReference type="ARBA" id="ARBA00001913"/>
    </source>
</evidence>
<dbReference type="InterPro" id="IPR011049">
    <property type="entry name" value="Serralysin-like_metalloprot_C"/>
</dbReference>
<feature type="compositionally biased region" description="Low complexity" evidence="6">
    <location>
        <begin position="361"/>
        <end position="371"/>
    </location>
</feature>
<feature type="domain" description="Peptidase metallopeptidase" evidence="7">
    <location>
        <begin position="403"/>
        <end position="584"/>
    </location>
</feature>
<dbReference type="SMART" id="SM00235">
    <property type="entry name" value="ZnMc"/>
    <property type="match status" value="1"/>
</dbReference>
<evidence type="ECO:0000313" key="8">
    <source>
        <dbReference type="EMBL" id="MBK0398327.1"/>
    </source>
</evidence>
<dbReference type="InterPro" id="IPR024079">
    <property type="entry name" value="MetalloPept_cat_dom_sf"/>
</dbReference>
<dbReference type="InterPro" id="IPR013858">
    <property type="entry name" value="Peptidase_M10B_C"/>
</dbReference>
<dbReference type="AlphaFoldDB" id="A0A8J7SAH1"/>
<evidence type="ECO:0000256" key="4">
    <source>
        <dbReference type="ARBA" id="ARBA00022525"/>
    </source>
</evidence>
<gene>
    <name evidence="8" type="ORF">H0I76_03915</name>
</gene>
<sequence length="750" mass="77622">MPRQDKSGKGGPGAGAPSKSGTNENDVLDGSGGSFRLEGFDGDDLYIVDDVGDEVVEKPNRGTDTVAASITYTLPRNVENLTLTGSAAIDGTGNDDANEITGNAGNNRLFGLSGDDILSGGAGDDIIDGGDGIDTAVYGGLSSAYSLTRLADGSWRVVHLASGDTDTLTGIERLAFDDGVFAPDDLLGDGPVANDDTAVMLEDEATLIDVLGNDQGNGLSIVSVSGGALGTTVIASDGKVQYEAAPDAAGTDTLTYEIVDAAGRRSTATIQVQIDEVNDAPVAVADDAATSEGSAVTIDVLANDTDVDGDTLSVESLGTAVHGSVSLDAQGRVIYTPEAGFSGTDSFTYTVGDGRGGSGSGTVTVSVAAGEPDPDPGSDPEEPGSETPPYYVTNLFNDAWRMNAPEPYGTSAVVTFTFLDSTPSYYQNGLNSSVYTDTFAAFNETERQVTRDALAAISDFANIEFVEVSSPELAQVTFGFADLGFAAGTTLSPSGDGTGYSDNDIWLNVDYRSGSFVVGSEEYKTLIHEIGHALGLDHVGPGIGWEENHRSYTVMSYSDPLGLAYEPSTYMLFDIATLQYLYGANTGFRTGNDVYRFGEFDQQLKTIWDGGGYDTVDFSAASYGVEIDLREGGFGSADPYASNTFSVAYGTVLEAAIGGAYGDRLIGNSSDNVLTGGGGADVFVLGSDWGQDRITDFVRGVDVLDLSATGLSWSDLSVSETGGDTVISSGSNRVVLEGVTGLDAGDFLMA</sequence>
<dbReference type="Gene3D" id="2.150.10.10">
    <property type="entry name" value="Serralysin-like metalloprotease, C-terminal"/>
    <property type="match status" value="2"/>
</dbReference>
<protein>
    <submittedName>
        <fullName evidence="8">Tandem-95 repeat protein</fullName>
    </submittedName>
</protein>
<dbReference type="GO" id="GO:0005509">
    <property type="term" value="F:calcium ion binding"/>
    <property type="evidence" value="ECO:0007669"/>
    <property type="project" value="InterPro"/>
</dbReference>
<dbReference type="EMBL" id="JAEHHL010000001">
    <property type="protein sequence ID" value="MBK0398327.1"/>
    <property type="molecule type" value="Genomic_DNA"/>
</dbReference>
<feature type="region of interest" description="Disordered" evidence="6">
    <location>
        <begin position="1"/>
        <end position="34"/>
    </location>
</feature>
<dbReference type="Pfam" id="PF17963">
    <property type="entry name" value="Big_9"/>
    <property type="match status" value="2"/>
</dbReference>
<dbReference type="RefSeq" id="WP_200607297.1">
    <property type="nucleotide sequence ID" value="NZ_JAEHHL010000001.1"/>
</dbReference>
<keyword evidence="9" id="KW-1185">Reference proteome</keyword>
<comment type="cofactor">
    <cofactor evidence="1">
        <name>Ca(2+)</name>
        <dbReference type="ChEBI" id="CHEBI:29108"/>
    </cofactor>
</comment>
<dbReference type="GO" id="GO:0008270">
    <property type="term" value="F:zinc ion binding"/>
    <property type="evidence" value="ECO:0007669"/>
    <property type="project" value="InterPro"/>
</dbReference>
<dbReference type="GO" id="GO:0005615">
    <property type="term" value="C:extracellular space"/>
    <property type="evidence" value="ECO:0007669"/>
    <property type="project" value="InterPro"/>
</dbReference>
<feature type="region of interest" description="Disordered" evidence="6">
    <location>
        <begin position="352"/>
        <end position="388"/>
    </location>
</feature>
<proteinExistence type="inferred from homology"/>
<reference evidence="8" key="1">
    <citation type="submission" date="2020-12" db="EMBL/GenBank/DDBJ databases">
        <title>Bacterial taxonomy.</title>
        <authorList>
            <person name="Pan X."/>
        </authorList>
    </citation>
    <scope>NUCLEOTIDE SEQUENCE</scope>
    <source>
        <strain evidence="8">M0105</strain>
    </source>
</reference>
<dbReference type="Proteomes" id="UP000655420">
    <property type="component" value="Unassembled WGS sequence"/>
</dbReference>
<dbReference type="InterPro" id="IPR006026">
    <property type="entry name" value="Peptidase_Metallo"/>
</dbReference>
<dbReference type="SUPFAM" id="SSF51120">
    <property type="entry name" value="beta-Roll"/>
    <property type="match status" value="2"/>
</dbReference>
<dbReference type="InterPro" id="IPR001343">
    <property type="entry name" value="Hemolysn_Ca-bd"/>
</dbReference>
<evidence type="ECO:0000256" key="5">
    <source>
        <dbReference type="ARBA" id="ARBA00022737"/>
    </source>
</evidence>
<comment type="similarity">
    <text evidence="3">Belongs to the peptidase M10B family.</text>
</comment>
<dbReference type="Gene3D" id="3.40.390.10">
    <property type="entry name" value="Collagenase (Catalytic Domain)"/>
    <property type="match status" value="1"/>
</dbReference>
<dbReference type="NCBIfam" id="NF012211">
    <property type="entry name" value="tand_rpt_95"/>
    <property type="match status" value="2"/>
</dbReference>
<dbReference type="Pfam" id="PF00353">
    <property type="entry name" value="HemolysinCabind"/>
    <property type="match status" value="2"/>
</dbReference>
<dbReference type="InterPro" id="IPR018511">
    <property type="entry name" value="Hemolysin-typ_Ca-bd_CS"/>
</dbReference>
<keyword evidence="4" id="KW-0964">Secreted</keyword>
<name>A0A8J7SAH1_9RHOB</name>
<dbReference type="InterPro" id="IPR034033">
    <property type="entry name" value="Serralysin-like"/>
</dbReference>
<feature type="compositionally biased region" description="Acidic residues" evidence="6">
    <location>
        <begin position="372"/>
        <end position="384"/>
    </location>
</feature>
<dbReference type="Pfam" id="PF08548">
    <property type="entry name" value="Peptidase_M10_C"/>
    <property type="match status" value="1"/>
</dbReference>
<organism evidence="8 9">
    <name type="scientific">Thermohalobaculum xanthum</name>
    <dbReference type="NCBI Taxonomy" id="2753746"/>
    <lineage>
        <taxon>Bacteria</taxon>
        <taxon>Pseudomonadati</taxon>
        <taxon>Pseudomonadota</taxon>
        <taxon>Alphaproteobacteria</taxon>
        <taxon>Rhodobacterales</taxon>
        <taxon>Paracoccaceae</taxon>
        <taxon>Thermohalobaculum</taxon>
    </lineage>
</organism>
<dbReference type="CDD" id="cd04277">
    <property type="entry name" value="ZnMc_serralysin_like"/>
    <property type="match status" value="1"/>
</dbReference>
<keyword evidence="5" id="KW-0677">Repeat</keyword>
<evidence type="ECO:0000259" key="7">
    <source>
        <dbReference type="SMART" id="SM00235"/>
    </source>
</evidence>
<evidence type="ECO:0000313" key="9">
    <source>
        <dbReference type="Proteomes" id="UP000655420"/>
    </source>
</evidence>
<evidence type="ECO:0000256" key="2">
    <source>
        <dbReference type="ARBA" id="ARBA00004613"/>
    </source>
</evidence>
<dbReference type="SUPFAM" id="SSF55486">
    <property type="entry name" value="Metalloproteases ('zincins'), catalytic domain"/>
    <property type="match status" value="1"/>
</dbReference>
<dbReference type="PRINTS" id="PR00313">
    <property type="entry name" value="CABNDNGRPT"/>
</dbReference>